<accession>X0Z299</accession>
<dbReference type="EMBL" id="BART01003901">
    <property type="protein sequence ID" value="GAG63310.1"/>
    <property type="molecule type" value="Genomic_DNA"/>
</dbReference>
<gene>
    <name evidence="1" type="ORF">S01H4_10285</name>
</gene>
<proteinExistence type="predicted"/>
<reference evidence="1" key="1">
    <citation type="journal article" date="2014" name="Front. Microbiol.">
        <title>High frequency of phylogenetically diverse reductive dehalogenase-homologous genes in deep subseafloor sedimentary metagenomes.</title>
        <authorList>
            <person name="Kawai M."/>
            <person name="Futagami T."/>
            <person name="Toyoda A."/>
            <person name="Takaki Y."/>
            <person name="Nishi S."/>
            <person name="Hori S."/>
            <person name="Arai W."/>
            <person name="Tsubouchi T."/>
            <person name="Morono Y."/>
            <person name="Uchiyama I."/>
            <person name="Ito T."/>
            <person name="Fujiyama A."/>
            <person name="Inagaki F."/>
            <person name="Takami H."/>
        </authorList>
    </citation>
    <scope>NUCLEOTIDE SEQUENCE</scope>
    <source>
        <strain evidence="1">Expedition CK06-06</strain>
    </source>
</reference>
<sequence length="125" mass="13927">MAKKPASKKPVFGQLTLTGELALDWMKPDTEVIIGKVEIGPIGAFPEYNVPDWASERTGDIGLIHTTNKYDNPILVTQRSILRALEIYCVDMENQGLKTEVVKSGTAMKGVLFIEENNPTFKFTR</sequence>
<comment type="caution">
    <text evidence="1">The sequence shown here is derived from an EMBL/GenBank/DDBJ whole genome shotgun (WGS) entry which is preliminary data.</text>
</comment>
<organism evidence="1">
    <name type="scientific">marine sediment metagenome</name>
    <dbReference type="NCBI Taxonomy" id="412755"/>
    <lineage>
        <taxon>unclassified sequences</taxon>
        <taxon>metagenomes</taxon>
        <taxon>ecological metagenomes</taxon>
    </lineage>
</organism>
<feature type="non-terminal residue" evidence="1">
    <location>
        <position position="125"/>
    </location>
</feature>
<name>X0Z299_9ZZZZ</name>
<protein>
    <submittedName>
        <fullName evidence="1">Uncharacterized protein</fullName>
    </submittedName>
</protein>
<evidence type="ECO:0000313" key="1">
    <source>
        <dbReference type="EMBL" id="GAG63310.1"/>
    </source>
</evidence>
<dbReference type="AlphaFoldDB" id="X0Z299"/>